<reference evidence="4 5" key="1">
    <citation type="submission" date="2021-03" db="EMBL/GenBank/DDBJ databases">
        <title>Sequencing the genomes of 1000 actinobacteria strains.</title>
        <authorList>
            <person name="Klenk H.-P."/>
        </authorList>
    </citation>
    <scope>NUCLEOTIDE SEQUENCE [LARGE SCALE GENOMIC DNA]</scope>
    <source>
        <strain evidence="4 5">DSM 45256</strain>
    </source>
</reference>
<dbReference type="Proteomes" id="UP001519295">
    <property type="component" value="Unassembled WGS sequence"/>
</dbReference>
<dbReference type="CDD" id="cd02062">
    <property type="entry name" value="Nitro_FMN_reductase"/>
    <property type="match status" value="1"/>
</dbReference>
<evidence type="ECO:0000313" key="5">
    <source>
        <dbReference type="Proteomes" id="UP001519295"/>
    </source>
</evidence>
<name>A0ABS4W6A2_9PSEU</name>
<dbReference type="PANTHER" id="PTHR43673">
    <property type="entry name" value="NAD(P)H NITROREDUCTASE YDGI-RELATED"/>
    <property type="match status" value="1"/>
</dbReference>
<evidence type="ECO:0000313" key="4">
    <source>
        <dbReference type="EMBL" id="MBP2371516.1"/>
    </source>
</evidence>
<evidence type="ECO:0000256" key="2">
    <source>
        <dbReference type="ARBA" id="ARBA00023002"/>
    </source>
</evidence>
<proteinExistence type="inferred from homology"/>
<comment type="similarity">
    <text evidence="1">Belongs to the nitroreductase family.</text>
</comment>
<dbReference type="SUPFAM" id="SSF55469">
    <property type="entry name" value="FMN-dependent nitroreductase-like"/>
    <property type="match status" value="1"/>
</dbReference>
<accession>A0ABS4W6A2</accession>
<dbReference type="InterPro" id="IPR000415">
    <property type="entry name" value="Nitroreductase-like"/>
</dbReference>
<evidence type="ECO:0000256" key="1">
    <source>
        <dbReference type="ARBA" id="ARBA00007118"/>
    </source>
</evidence>
<evidence type="ECO:0000259" key="3">
    <source>
        <dbReference type="Pfam" id="PF00881"/>
    </source>
</evidence>
<feature type="domain" description="Nitroreductase" evidence="3">
    <location>
        <begin position="17"/>
        <end position="183"/>
    </location>
</feature>
<protein>
    <submittedName>
        <fullName evidence="4">Nitroreductase</fullName>
    </submittedName>
</protein>
<dbReference type="EMBL" id="JAGINU010000003">
    <property type="protein sequence ID" value="MBP2371516.1"/>
    <property type="molecule type" value="Genomic_DNA"/>
</dbReference>
<dbReference type="Pfam" id="PF00881">
    <property type="entry name" value="Nitroreductase"/>
    <property type="match status" value="1"/>
</dbReference>
<gene>
    <name evidence="4" type="ORF">JOF36_007289</name>
</gene>
<organism evidence="4 5">
    <name type="scientific">Pseudonocardia parietis</name>
    <dbReference type="NCBI Taxonomy" id="570936"/>
    <lineage>
        <taxon>Bacteria</taxon>
        <taxon>Bacillati</taxon>
        <taxon>Actinomycetota</taxon>
        <taxon>Actinomycetes</taxon>
        <taxon>Pseudonocardiales</taxon>
        <taxon>Pseudonocardiaceae</taxon>
        <taxon>Pseudonocardia</taxon>
    </lineage>
</organism>
<dbReference type="InterPro" id="IPR029479">
    <property type="entry name" value="Nitroreductase"/>
</dbReference>
<keyword evidence="2" id="KW-0560">Oxidoreductase</keyword>
<dbReference type="PANTHER" id="PTHR43673:SF10">
    <property type="entry name" value="NADH DEHYDROGENASE_NAD(P)H NITROREDUCTASE XCC3605-RELATED"/>
    <property type="match status" value="1"/>
</dbReference>
<dbReference type="Gene3D" id="3.40.109.10">
    <property type="entry name" value="NADH Oxidase"/>
    <property type="match status" value="1"/>
</dbReference>
<keyword evidence="5" id="KW-1185">Reference proteome</keyword>
<sequence length="218" mass="24156">MTALLDLSPDELLTTTRAVRRRLDLDRPVELDVIKECLGVALQAPSGSNTQGWHWVVVTDPEQRLRIAELYRAAFSEYRDTATHGGGLFATDTQPASVQQRVSRSVAYLAENMHRVPVLLVACVRSSGSAVLPDQNQATMWGSLLPAVWSYMLAARARGLGTAWTDLHLRYEQRVADVLGLPEGVRQGPMIPTAYSLGTDFKPAPRTPIDQVLHLDRW</sequence>
<comment type="caution">
    <text evidence="4">The sequence shown here is derived from an EMBL/GenBank/DDBJ whole genome shotgun (WGS) entry which is preliminary data.</text>
</comment>